<sequence>MTLPTRATRSLKADTLDVQTVDSNEAATSKPNAQPSPSRNWAWAAHGHYDWMDLHGSYVRFDAGNGNDSPIRLGTRAAATH</sequence>
<feature type="region of interest" description="Disordered" evidence="1">
    <location>
        <begin position="1"/>
        <end position="39"/>
    </location>
</feature>
<dbReference type="EMBL" id="FCOM02000086">
    <property type="protein sequence ID" value="SAL87211.1"/>
    <property type="molecule type" value="Genomic_DNA"/>
</dbReference>
<keyword evidence="3" id="KW-1185">Reference proteome</keyword>
<dbReference type="OrthoDB" id="9011872at2"/>
<organism evidence="2 3">
    <name type="scientific">Caballeronia arvi</name>
    <dbReference type="NCBI Taxonomy" id="1777135"/>
    <lineage>
        <taxon>Bacteria</taxon>
        <taxon>Pseudomonadati</taxon>
        <taxon>Pseudomonadota</taxon>
        <taxon>Betaproteobacteria</taxon>
        <taxon>Burkholderiales</taxon>
        <taxon>Burkholderiaceae</taxon>
        <taxon>Caballeronia</taxon>
    </lineage>
</organism>
<proteinExistence type="predicted"/>
<dbReference type="RefSeq" id="WP_143749443.1">
    <property type="nucleotide sequence ID" value="NZ_FCOM02000086.1"/>
</dbReference>
<evidence type="ECO:0000313" key="3">
    <source>
        <dbReference type="Proteomes" id="UP000055019"/>
    </source>
</evidence>
<evidence type="ECO:0000313" key="2">
    <source>
        <dbReference type="EMBL" id="SAL87211.1"/>
    </source>
</evidence>
<accession>A0A158L3I0</accession>
<protein>
    <submittedName>
        <fullName evidence="2">Uncharacterized protein</fullName>
    </submittedName>
</protein>
<feature type="compositionally biased region" description="Polar residues" evidence="1">
    <location>
        <begin position="17"/>
        <end position="39"/>
    </location>
</feature>
<reference evidence="2" key="1">
    <citation type="submission" date="2016-01" db="EMBL/GenBank/DDBJ databases">
        <authorList>
            <person name="Peeters C."/>
        </authorList>
    </citation>
    <scope>NUCLEOTIDE SEQUENCE [LARGE SCALE GENOMIC DNA]</scope>
    <source>
        <strain evidence="2">LMG 29317</strain>
    </source>
</reference>
<dbReference type="AlphaFoldDB" id="A0A158L3I0"/>
<name>A0A158L3I0_9BURK</name>
<dbReference type="Proteomes" id="UP000055019">
    <property type="component" value="Unassembled WGS sequence"/>
</dbReference>
<gene>
    <name evidence="2" type="ORF">AWB74_08018</name>
</gene>
<comment type="caution">
    <text evidence="2">The sequence shown here is derived from an EMBL/GenBank/DDBJ whole genome shotgun (WGS) entry which is preliminary data.</text>
</comment>
<evidence type="ECO:0000256" key="1">
    <source>
        <dbReference type="SAM" id="MobiDB-lite"/>
    </source>
</evidence>